<dbReference type="PANTHER" id="PTHR11528">
    <property type="entry name" value="HEAT SHOCK PROTEIN 90 FAMILY MEMBER"/>
    <property type="match status" value="1"/>
</dbReference>
<evidence type="ECO:0000256" key="5">
    <source>
        <dbReference type="SAM" id="MobiDB-lite"/>
    </source>
</evidence>
<feature type="region of interest" description="Disordered" evidence="5">
    <location>
        <begin position="453"/>
        <end position="514"/>
    </location>
</feature>
<keyword evidence="3" id="KW-0067">ATP-binding</keyword>
<dbReference type="SUPFAM" id="SSF55874">
    <property type="entry name" value="ATPase domain of HSP90 chaperone/DNA topoisomerase II/histidine kinase"/>
    <property type="match status" value="1"/>
</dbReference>
<organism evidence="7 8">
    <name type="scientific">Cystoisospora suis</name>
    <dbReference type="NCBI Taxonomy" id="483139"/>
    <lineage>
        <taxon>Eukaryota</taxon>
        <taxon>Sar</taxon>
        <taxon>Alveolata</taxon>
        <taxon>Apicomplexa</taxon>
        <taxon>Conoidasida</taxon>
        <taxon>Coccidia</taxon>
        <taxon>Eucoccidiorida</taxon>
        <taxon>Eimeriorina</taxon>
        <taxon>Sarcocystidae</taxon>
        <taxon>Cystoisospora</taxon>
    </lineage>
</organism>
<dbReference type="Proteomes" id="UP000221165">
    <property type="component" value="Unassembled WGS sequence"/>
</dbReference>
<dbReference type="InterPro" id="IPR036890">
    <property type="entry name" value="HATPase_C_sf"/>
</dbReference>
<evidence type="ECO:0000313" key="8">
    <source>
        <dbReference type="Proteomes" id="UP000221165"/>
    </source>
</evidence>
<gene>
    <name evidence="7" type="ORF">CSUI_003719</name>
</gene>
<dbReference type="InterPro" id="IPR001404">
    <property type="entry name" value="Hsp90_fam"/>
</dbReference>
<dbReference type="VEuPathDB" id="ToxoDB:CSUI_003719"/>
<dbReference type="GO" id="GO:0140662">
    <property type="term" value="F:ATP-dependent protein folding chaperone"/>
    <property type="evidence" value="ECO:0007669"/>
    <property type="project" value="InterPro"/>
</dbReference>
<dbReference type="SMART" id="SM00387">
    <property type="entry name" value="HATPase_c"/>
    <property type="match status" value="1"/>
</dbReference>
<evidence type="ECO:0000256" key="2">
    <source>
        <dbReference type="ARBA" id="ARBA00022741"/>
    </source>
</evidence>
<proteinExistence type="inferred from homology"/>
<dbReference type="Pfam" id="PF13589">
    <property type="entry name" value="HATPase_c_3"/>
    <property type="match status" value="1"/>
</dbReference>
<evidence type="ECO:0000259" key="6">
    <source>
        <dbReference type="SMART" id="SM00387"/>
    </source>
</evidence>
<dbReference type="GO" id="GO:0016887">
    <property type="term" value="F:ATP hydrolysis activity"/>
    <property type="evidence" value="ECO:0007669"/>
    <property type="project" value="InterPro"/>
</dbReference>
<evidence type="ECO:0000256" key="3">
    <source>
        <dbReference type="ARBA" id="ARBA00022840"/>
    </source>
</evidence>
<accession>A0A2C6L4I3</accession>
<dbReference type="InterPro" id="IPR019805">
    <property type="entry name" value="Heat_shock_protein_90_CS"/>
</dbReference>
<dbReference type="GO" id="GO:0051082">
    <property type="term" value="F:unfolded protein binding"/>
    <property type="evidence" value="ECO:0007669"/>
    <property type="project" value="InterPro"/>
</dbReference>
<dbReference type="EMBL" id="MIGC01001676">
    <property type="protein sequence ID" value="PHJ22436.1"/>
    <property type="molecule type" value="Genomic_DNA"/>
</dbReference>
<feature type="non-terminal residue" evidence="7">
    <location>
        <position position="556"/>
    </location>
</feature>
<comment type="caution">
    <text evidence="7">The sequence shown here is derived from an EMBL/GenBank/DDBJ whole genome shotgun (WGS) entry which is preliminary data.</text>
</comment>
<dbReference type="InterPro" id="IPR020575">
    <property type="entry name" value="Hsp90_N"/>
</dbReference>
<dbReference type="GO" id="GO:0005524">
    <property type="term" value="F:ATP binding"/>
    <property type="evidence" value="ECO:0007669"/>
    <property type="project" value="UniProtKB-KW"/>
</dbReference>
<feature type="compositionally biased region" description="Polar residues" evidence="5">
    <location>
        <begin position="146"/>
        <end position="157"/>
    </location>
</feature>
<reference evidence="7 8" key="1">
    <citation type="journal article" date="2017" name="Int. J. Parasitol.">
        <title>The genome of the protozoan parasite Cystoisospora suis and a reverse vaccinology approach to identify vaccine candidates.</title>
        <authorList>
            <person name="Palmieri N."/>
            <person name="Shrestha A."/>
            <person name="Ruttkowski B."/>
            <person name="Beck T."/>
            <person name="Vogl C."/>
            <person name="Tomley F."/>
            <person name="Blake D.P."/>
            <person name="Joachim A."/>
        </authorList>
    </citation>
    <scope>NUCLEOTIDE SEQUENCE [LARGE SCALE GENOMIC DNA]</scope>
    <source>
        <strain evidence="7 8">Wien I</strain>
    </source>
</reference>
<keyword evidence="2" id="KW-0547">Nucleotide-binding</keyword>
<evidence type="ECO:0000313" key="7">
    <source>
        <dbReference type="EMBL" id="PHJ22436.1"/>
    </source>
</evidence>
<feature type="region of interest" description="Disordered" evidence="5">
    <location>
        <begin position="356"/>
        <end position="405"/>
    </location>
</feature>
<dbReference type="InterPro" id="IPR003594">
    <property type="entry name" value="HATPase_dom"/>
</dbReference>
<evidence type="ECO:0000256" key="4">
    <source>
        <dbReference type="ARBA" id="ARBA00023186"/>
    </source>
</evidence>
<dbReference type="CDD" id="cd16927">
    <property type="entry name" value="HATPase_Hsp90-like"/>
    <property type="match status" value="1"/>
</dbReference>
<feature type="compositionally biased region" description="Low complexity" evidence="5">
    <location>
        <begin position="366"/>
        <end position="382"/>
    </location>
</feature>
<sequence>MSLSGGAAPECMYTRPVPSGSGVCCRLFMIAACRLKEILALSTFLSICTLLCQCYNVCAFTFSAGPTGFLCAPGGISGPSCVSPRPCGLSPVRVGRLSHASSACQRPALSCGISPGKTSVCSTAGANSAPPSLPHLPFNHDFPGTGSPQSTPTETQTAGGTAEVFPFQAEVKRVLDIIVNSLYTDRDVFLRELISNAADASDKKRLLMEKAGRKFRGSIRVRADRERNTLTIEDDGIGMSKLELINNLGTIAQSGTYRFLQQLKEQQQQSGTGSGSQAASLIGQFGVGFYSAFLVADAVEVYSTAWRGASEDENQADSRQVWKWKSTCGQTFTLEQVEAKEERNRWLAEQKVLKDHWKKQKKESGGETTTSSPSGGEPKTTGQPGQEESKGEEEEEEEERDWSGTRVVLHLKEDSDDYLEDYKLKELMRKYSEFIQLPIHIWSERIEYERVPEGAETPARQGEAPSGDPNALPGLTRLTPDNVDAQLEDGSSQARGRSGASAAAGTSAGAPSSGKFRTVTHRFYEWEHLNTQPPIWRRDESQLTDKDYVDFYKSTF</sequence>
<dbReference type="RefSeq" id="XP_067924113.1">
    <property type="nucleotide sequence ID" value="XM_068063914.1"/>
</dbReference>
<feature type="compositionally biased region" description="Acidic residues" evidence="5">
    <location>
        <begin position="390"/>
        <end position="400"/>
    </location>
</feature>
<feature type="region of interest" description="Disordered" evidence="5">
    <location>
        <begin position="135"/>
        <end position="157"/>
    </location>
</feature>
<evidence type="ECO:0000256" key="1">
    <source>
        <dbReference type="ARBA" id="ARBA00008239"/>
    </source>
</evidence>
<dbReference type="Gene3D" id="3.30.565.10">
    <property type="entry name" value="Histidine kinase-like ATPase, C-terminal domain"/>
    <property type="match status" value="2"/>
</dbReference>
<protein>
    <submittedName>
        <fullName evidence="7">Hsp90 domain-containing protein</fullName>
    </submittedName>
</protein>
<dbReference type="GeneID" id="94427125"/>
<dbReference type="PRINTS" id="PR00775">
    <property type="entry name" value="HEATSHOCK90"/>
</dbReference>
<dbReference type="Pfam" id="PF00183">
    <property type="entry name" value="HSP90"/>
    <property type="match status" value="1"/>
</dbReference>
<comment type="similarity">
    <text evidence="1">Belongs to the heat shock protein 90 family.</text>
</comment>
<keyword evidence="8" id="KW-1185">Reference proteome</keyword>
<dbReference type="AlphaFoldDB" id="A0A2C6L4I3"/>
<dbReference type="PROSITE" id="PS00298">
    <property type="entry name" value="HSP90"/>
    <property type="match status" value="1"/>
</dbReference>
<feature type="compositionally biased region" description="Low complexity" evidence="5">
    <location>
        <begin position="490"/>
        <end position="514"/>
    </location>
</feature>
<keyword evidence="4" id="KW-0143">Chaperone</keyword>
<feature type="domain" description="Histidine kinase/HSP90-like ATPase" evidence="6">
    <location>
        <begin position="185"/>
        <end position="415"/>
    </location>
</feature>
<name>A0A2C6L4I3_9APIC</name>
<dbReference type="OrthoDB" id="28737at2759"/>